<accession>A0A518BM01</accession>
<protein>
    <submittedName>
        <fullName evidence="1">Uncharacterized protein</fullName>
    </submittedName>
</protein>
<evidence type="ECO:0000313" key="2">
    <source>
        <dbReference type="Proteomes" id="UP000316921"/>
    </source>
</evidence>
<reference evidence="1 2" key="1">
    <citation type="submission" date="2019-02" db="EMBL/GenBank/DDBJ databases">
        <title>Deep-cultivation of Planctomycetes and their phenomic and genomic characterization uncovers novel biology.</title>
        <authorList>
            <person name="Wiegand S."/>
            <person name="Jogler M."/>
            <person name="Boedeker C."/>
            <person name="Pinto D."/>
            <person name="Vollmers J."/>
            <person name="Rivas-Marin E."/>
            <person name="Kohn T."/>
            <person name="Peeters S.H."/>
            <person name="Heuer A."/>
            <person name="Rast P."/>
            <person name="Oberbeckmann S."/>
            <person name="Bunk B."/>
            <person name="Jeske O."/>
            <person name="Meyerdierks A."/>
            <person name="Storesund J.E."/>
            <person name="Kallscheuer N."/>
            <person name="Luecker S."/>
            <person name="Lage O.M."/>
            <person name="Pohl T."/>
            <person name="Merkel B.J."/>
            <person name="Hornburger P."/>
            <person name="Mueller R.-W."/>
            <person name="Bruemmer F."/>
            <person name="Labrenz M."/>
            <person name="Spormann A.M."/>
            <person name="Op den Camp H."/>
            <person name="Overmann J."/>
            <person name="Amann R."/>
            <person name="Jetten M.S.M."/>
            <person name="Mascher T."/>
            <person name="Medema M.H."/>
            <person name="Devos D.P."/>
            <person name="Kaster A.-K."/>
            <person name="Ovreas L."/>
            <person name="Rohde M."/>
            <person name="Galperin M.Y."/>
            <person name="Jogler C."/>
        </authorList>
    </citation>
    <scope>NUCLEOTIDE SEQUENCE [LARGE SCALE GENOMIC DNA]</scope>
    <source>
        <strain evidence="1 2">Pla133</strain>
    </source>
</reference>
<keyword evidence="2" id="KW-1185">Reference proteome</keyword>
<evidence type="ECO:0000313" key="1">
    <source>
        <dbReference type="EMBL" id="QDU67977.1"/>
    </source>
</evidence>
<name>A0A518BM01_9BACT</name>
<dbReference type="SUPFAM" id="SSF101898">
    <property type="entry name" value="NHL repeat"/>
    <property type="match status" value="1"/>
</dbReference>
<proteinExistence type="predicted"/>
<dbReference type="Pfam" id="PF14312">
    <property type="entry name" value="FG-GAP_2"/>
    <property type="match status" value="1"/>
</dbReference>
<dbReference type="InterPro" id="IPR013517">
    <property type="entry name" value="FG-GAP"/>
</dbReference>
<sequence>MISMSSPLQWSRISPLPITAGLFGAALLADAARAQVCSFQRLGAPDGAPGDGFGWAIERSDNLLLVTAPGAENFDAVTGATFGRDGAAYLFQRGASGRWVSAIRIEPPADLPFEGLFGRKGGLSGGLAVIGTGLGDTVYPFELLSVDQVESEPPITVAEAPGASAQFDGIEVVGDRLFLRVRGSPAAASGARVVAFQRAGGLWVEGATIPITAQPTAGDLVFDGQTLFVSSDDGQIQAFQDATGTGAWQLAYATQVFAGGDFGLQLELDGPRLVALSAATDPLHPAFPRVRLWPFDVTPVGLVPLATFGITGAGTKTGFAIDGDTTMVGLNLGGGSVARFDQPTAPVQPTLVFESVAPEAFDDFGQAIEFDAAFSQVLVGARQAGFLIGPDAGFVEVVDLGGNLCSALMPHPDQLSVAALPGTLDLALDGPPSLAGATYCPGSEIRRHCPEVRSMLARRADDAYPLRYSEEALATPAAIGAREVTPKF</sequence>
<dbReference type="EMBL" id="CP036287">
    <property type="protein sequence ID" value="QDU67977.1"/>
    <property type="molecule type" value="Genomic_DNA"/>
</dbReference>
<dbReference type="AlphaFoldDB" id="A0A518BM01"/>
<dbReference type="KEGG" id="pbap:Pla133_30680"/>
<dbReference type="Proteomes" id="UP000316921">
    <property type="component" value="Chromosome"/>
</dbReference>
<gene>
    <name evidence="1" type="ORF">Pla133_30680</name>
</gene>
<organism evidence="1 2">
    <name type="scientific">Engelhardtia mirabilis</name>
    <dbReference type="NCBI Taxonomy" id="2528011"/>
    <lineage>
        <taxon>Bacteria</taxon>
        <taxon>Pseudomonadati</taxon>
        <taxon>Planctomycetota</taxon>
        <taxon>Planctomycetia</taxon>
        <taxon>Planctomycetia incertae sedis</taxon>
        <taxon>Engelhardtia</taxon>
    </lineage>
</organism>